<gene>
    <name evidence="1" type="ORF">BJ875DRAFT_442700</name>
</gene>
<sequence>MAKYNINHTAFTLRMKHGRHTILLFADPLATFSKIKVELLEILRERYPNGLPQTDSPDTIPIPESINDVVLGVPNDIYDHTRGWTELDIGISDEKDCPKSMELKDGSMVAFTFSSGNDDGKLEFNVEFSNVEELYPEDE</sequence>
<dbReference type="AlphaFoldDB" id="A0A9P7YFH6"/>
<keyword evidence="2" id="KW-1185">Reference proteome</keyword>
<protein>
    <submittedName>
        <fullName evidence="1">Uncharacterized protein</fullName>
    </submittedName>
</protein>
<evidence type="ECO:0000313" key="2">
    <source>
        <dbReference type="Proteomes" id="UP000824998"/>
    </source>
</evidence>
<dbReference type="Proteomes" id="UP000824998">
    <property type="component" value="Unassembled WGS sequence"/>
</dbReference>
<dbReference type="OrthoDB" id="5376498at2759"/>
<dbReference type="EMBL" id="MU251523">
    <property type="protein sequence ID" value="KAG9232943.1"/>
    <property type="molecule type" value="Genomic_DNA"/>
</dbReference>
<comment type="caution">
    <text evidence="1">The sequence shown here is derived from an EMBL/GenBank/DDBJ whole genome shotgun (WGS) entry which is preliminary data.</text>
</comment>
<proteinExistence type="predicted"/>
<reference evidence="1" key="1">
    <citation type="journal article" date="2021" name="IMA Fungus">
        <title>Genomic characterization of three marine fungi, including Emericellopsis atlantica sp. nov. with signatures of a generalist lifestyle and marine biomass degradation.</title>
        <authorList>
            <person name="Hagestad O.C."/>
            <person name="Hou L."/>
            <person name="Andersen J.H."/>
            <person name="Hansen E.H."/>
            <person name="Altermark B."/>
            <person name="Li C."/>
            <person name="Kuhnert E."/>
            <person name="Cox R.J."/>
            <person name="Crous P.W."/>
            <person name="Spatafora J.W."/>
            <person name="Lail K."/>
            <person name="Amirebrahimi M."/>
            <person name="Lipzen A."/>
            <person name="Pangilinan J."/>
            <person name="Andreopoulos W."/>
            <person name="Hayes R.D."/>
            <person name="Ng V."/>
            <person name="Grigoriev I.V."/>
            <person name="Jackson S.A."/>
            <person name="Sutton T.D.S."/>
            <person name="Dobson A.D.W."/>
            <person name="Rama T."/>
        </authorList>
    </citation>
    <scope>NUCLEOTIDE SEQUENCE</scope>
    <source>
        <strain evidence="1">TRa018bII</strain>
    </source>
</reference>
<name>A0A9P7YFH6_9HELO</name>
<accession>A0A9P7YFH6</accession>
<evidence type="ECO:0000313" key="1">
    <source>
        <dbReference type="EMBL" id="KAG9232943.1"/>
    </source>
</evidence>
<organism evidence="1 2">
    <name type="scientific">Amylocarpus encephaloides</name>
    <dbReference type="NCBI Taxonomy" id="45428"/>
    <lineage>
        <taxon>Eukaryota</taxon>
        <taxon>Fungi</taxon>
        <taxon>Dikarya</taxon>
        <taxon>Ascomycota</taxon>
        <taxon>Pezizomycotina</taxon>
        <taxon>Leotiomycetes</taxon>
        <taxon>Helotiales</taxon>
        <taxon>Helotiales incertae sedis</taxon>
        <taxon>Amylocarpus</taxon>
    </lineage>
</organism>